<dbReference type="AlphaFoldDB" id="A7F7Z4"/>
<evidence type="ECO:0000313" key="5">
    <source>
        <dbReference type="Proteomes" id="UP000001312"/>
    </source>
</evidence>
<dbReference type="InParanoid" id="A7F7Z4"/>
<evidence type="ECO:0000259" key="3">
    <source>
        <dbReference type="PROSITE" id="PS50048"/>
    </source>
</evidence>
<name>A7F7Z4_SCLS1</name>
<dbReference type="InterPro" id="IPR036864">
    <property type="entry name" value="Zn2-C6_fun-type_DNA-bd_sf"/>
</dbReference>
<dbReference type="OMA" id="KADHETM"/>
<dbReference type="CDD" id="cd00067">
    <property type="entry name" value="GAL4"/>
    <property type="match status" value="1"/>
</dbReference>
<sequence>MPSRRSHIKSHHGCSQCKLRRVKCDERQPVCSRCKAYKRECTYNSVISQAPGQHSFELRPPPVSKTQNHKPPLIRSSSRRNPPQNQNPLHSSQARILFGFHTEEDALLHHYVNVTARPMTSAFNRPDQSKWEGAVRRNASTHGMGWMKSLDSNLSVHLRQKVMRADVANTPAEGEEYLEQLQCQEIEKLKDSHLRDLYNDISFKVRQNLRRTQQFPGRVWPGTAPPAYIQCVKEREPIALVLVAYWAIGQDRGVGYNWWARNWARDLVETIGEELEEDSRWGLYMRWPREKMGLV</sequence>
<feature type="compositionally biased region" description="Polar residues" evidence="2">
    <location>
        <begin position="75"/>
        <end position="90"/>
    </location>
</feature>
<dbReference type="PROSITE" id="PS00463">
    <property type="entry name" value="ZN2_CY6_FUNGAL_1"/>
    <property type="match status" value="1"/>
</dbReference>
<dbReference type="GO" id="GO:0001228">
    <property type="term" value="F:DNA-binding transcription activator activity, RNA polymerase II-specific"/>
    <property type="evidence" value="ECO:0000318"/>
    <property type="project" value="GO_Central"/>
</dbReference>
<keyword evidence="1" id="KW-0539">Nucleus</keyword>
<dbReference type="EMBL" id="CH476646">
    <property type="protein sequence ID" value="EDN98865.1"/>
    <property type="molecule type" value="Genomic_DNA"/>
</dbReference>
<dbReference type="SMART" id="SM00066">
    <property type="entry name" value="GAL4"/>
    <property type="match status" value="1"/>
</dbReference>
<keyword evidence="5" id="KW-1185">Reference proteome</keyword>
<proteinExistence type="predicted"/>
<dbReference type="PANTHER" id="PTHR47784:SF5">
    <property type="entry name" value="STEROL UPTAKE CONTROL PROTEIN 2"/>
    <property type="match status" value="1"/>
</dbReference>
<dbReference type="RefSeq" id="XP_001585485.1">
    <property type="nucleotide sequence ID" value="XM_001585435.1"/>
</dbReference>
<dbReference type="PANTHER" id="PTHR47784">
    <property type="entry name" value="STEROL UPTAKE CONTROL PROTEIN 2"/>
    <property type="match status" value="1"/>
</dbReference>
<dbReference type="InterPro" id="IPR001138">
    <property type="entry name" value="Zn2Cys6_DnaBD"/>
</dbReference>
<dbReference type="SUPFAM" id="SSF57701">
    <property type="entry name" value="Zn2/Cys6 DNA-binding domain"/>
    <property type="match status" value="1"/>
</dbReference>
<evidence type="ECO:0000256" key="1">
    <source>
        <dbReference type="ARBA" id="ARBA00023242"/>
    </source>
</evidence>
<dbReference type="Pfam" id="PF00172">
    <property type="entry name" value="Zn_clus"/>
    <property type="match status" value="1"/>
</dbReference>
<gene>
    <name evidence="4" type="ORF">SS1G_13724</name>
</gene>
<protein>
    <recommendedName>
        <fullName evidence="3">Zn(2)-C6 fungal-type domain-containing protein</fullName>
    </recommendedName>
</protein>
<feature type="domain" description="Zn(2)-C6 fungal-type" evidence="3">
    <location>
        <begin position="13"/>
        <end position="43"/>
    </location>
</feature>
<dbReference type="KEGG" id="ssl:SS1G_13724"/>
<evidence type="ECO:0000256" key="2">
    <source>
        <dbReference type="SAM" id="MobiDB-lite"/>
    </source>
</evidence>
<dbReference type="Gene3D" id="4.10.240.10">
    <property type="entry name" value="Zn(2)-C6 fungal-type DNA-binding domain"/>
    <property type="match status" value="1"/>
</dbReference>
<dbReference type="GO" id="GO:0008270">
    <property type="term" value="F:zinc ion binding"/>
    <property type="evidence" value="ECO:0007669"/>
    <property type="project" value="InterPro"/>
</dbReference>
<reference evidence="5" key="1">
    <citation type="journal article" date="2011" name="PLoS Genet.">
        <title>Genomic analysis of the necrotrophic fungal pathogens Sclerotinia sclerotiorum and Botrytis cinerea.</title>
        <authorList>
            <person name="Amselem J."/>
            <person name="Cuomo C.A."/>
            <person name="van Kan J.A."/>
            <person name="Viaud M."/>
            <person name="Benito E.P."/>
            <person name="Couloux A."/>
            <person name="Coutinho P.M."/>
            <person name="de Vries R.P."/>
            <person name="Dyer P.S."/>
            <person name="Fillinger S."/>
            <person name="Fournier E."/>
            <person name="Gout L."/>
            <person name="Hahn M."/>
            <person name="Kohn L."/>
            <person name="Lapalu N."/>
            <person name="Plummer K.M."/>
            <person name="Pradier J.M."/>
            <person name="Quevillon E."/>
            <person name="Sharon A."/>
            <person name="Simon A."/>
            <person name="ten Have A."/>
            <person name="Tudzynski B."/>
            <person name="Tudzynski P."/>
            <person name="Wincker P."/>
            <person name="Andrew M."/>
            <person name="Anthouard V."/>
            <person name="Beever R.E."/>
            <person name="Beffa R."/>
            <person name="Benoit I."/>
            <person name="Bouzid O."/>
            <person name="Brault B."/>
            <person name="Chen Z."/>
            <person name="Choquer M."/>
            <person name="Collemare J."/>
            <person name="Cotton P."/>
            <person name="Danchin E.G."/>
            <person name="Da Silva C."/>
            <person name="Gautier A."/>
            <person name="Giraud C."/>
            <person name="Giraud T."/>
            <person name="Gonzalez C."/>
            <person name="Grossetete S."/>
            <person name="Guldener U."/>
            <person name="Henrissat B."/>
            <person name="Howlett B.J."/>
            <person name="Kodira C."/>
            <person name="Kretschmer M."/>
            <person name="Lappartient A."/>
            <person name="Leroch M."/>
            <person name="Levis C."/>
            <person name="Mauceli E."/>
            <person name="Neuveglise C."/>
            <person name="Oeser B."/>
            <person name="Pearson M."/>
            <person name="Poulain J."/>
            <person name="Poussereau N."/>
            <person name="Quesneville H."/>
            <person name="Rascle C."/>
            <person name="Schumacher J."/>
            <person name="Segurens B."/>
            <person name="Sexton A."/>
            <person name="Silva E."/>
            <person name="Sirven C."/>
            <person name="Soanes D.M."/>
            <person name="Talbot N.J."/>
            <person name="Templeton M."/>
            <person name="Yandava C."/>
            <person name="Yarden O."/>
            <person name="Zeng Q."/>
            <person name="Rollins J.A."/>
            <person name="Lebrun M.H."/>
            <person name="Dickman M."/>
        </authorList>
    </citation>
    <scope>NUCLEOTIDE SEQUENCE [LARGE SCALE GENOMIC DNA]</scope>
    <source>
        <strain evidence="5">ATCC 18683 / 1980 / Ss-1</strain>
    </source>
</reference>
<dbReference type="GO" id="GO:0006357">
    <property type="term" value="P:regulation of transcription by RNA polymerase II"/>
    <property type="evidence" value="ECO:0000318"/>
    <property type="project" value="GO_Central"/>
</dbReference>
<dbReference type="InterPro" id="IPR053157">
    <property type="entry name" value="Sterol_Uptake_Regulator"/>
</dbReference>
<dbReference type="Proteomes" id="UP000001312">
    <property type="component" value="Unassembled WGS sequence"/>
</dbReference>
<dbReference type="GeneID" id="5481442"/>
<feature type="region of interest" description="Disordered" evidence="2">
    <location>
        <begin position="52"/>
        <end position="90"/>
    </location>
</feature>
<accession>A7F7Z4</accession>
<organism evidence="4 5">
    <name type="scientific">Sclerotinia sclerotiorum (strain ATCC 18683 / 1980 / Ss-1)</name>
    <name type="common">White mold</name>
    <name type="synonym">Whetzelinia sclerotiorum</name>
    <dbReference type="NCBI Taxonomy" id="665079"/>
    <lineage>
        <taxon>Eukaryota</taxon>
        <taxon>Fungi</taxon>
        <taxon>Dikarya</taxon>
        <taxon>Ascomycota</taxon>
        <taxon>Pezizomycotina</taxon>
        <taxon>Leotiomycetes</taxon>
        <taxon>Helotiales</taxon>
        <taxon>Sclerotiniaceae</taxon>
        <taxon>Sclerotinia</taxon>
    </lineage>
</organism>
<evidence type="ECO:0000313" key="4">
    <source>
        <dbReference type="EMBL" id="EDN98865.1"/>
    </source>
</evidence>
<dbReference type="PROSITE" id="PS50048">
    <property type="entry name" value="ZN2_CY6_FUNGAL_2"/>
    <property type="match status" value="1"/>
</dbReference>
<dbReference type="STRING" id="665079.A7F7Z4"/>